<organism evidence="1 2">
    <name type="scientific">Madurella fahalii</name>
    <dbReference type="NCBI Taxonomy" id="1157608"/>
    <lineage>
        <taxon>Eukaryota</taxon>
        <taxon>Fungi</taxon>
        <taxon>Dikarya</taxon>
        <taxon>Ascomycota</taxon>
        <taxon>Pezizomycotina</taxon>
        <taxon>Sordariomycetes</taxon>
        <taxon>Sordariomycetidae</taxon>
        <taxon>Sordariales</taxon>
        <taxon>Sordariales incertae sedis</taxon>
        <taxon>Madurella</taxon>
    </lineage>
</organism>
<proteinExistence type="predicted"/>
<gene>
    <name evidence="1" type="ORF">MFIFM68171_09676</name>
</gene>
<dbReference type="RefSeq" id="XP_070921196.1">
    <property type="nucleotide sequence ID" value="XM_071065095.1"/>
</dbReference>
<dbReference type="Proteomes" id="UP001628179">
    <property type="component" value="Unassembled WGS sequence"/>
</dbReference>
<reference evidence="1 2" key="1">
    <citation type="submission" date="2024-09" db="EMBL/GenBank/DDBJ databases">
        <title>Itraconazole resistance in Madurella fahalii resulting from another homologue of gene encoding cytochrome P450 14-alpha sterol demethylase (CYP51).</title>
        <authorList>
            <person name="Yoshioka I."/>
            <person name="Fahal A.H."/>
            <person name="Kaneko S."/>
            <person name="Yaguchi T."/>
        </authorList>
    </citation>
    <scope>NUCLEOTIDE SEQUENCE [LARGE SCALE GENOMIC DNA]</scope>
    <source>
        <strain evidence="1 2">IFM 68171</strain>
    </source>
</reference>
<comment type="caution">
    <text evidence="1">The sequence shown here is derived from an EMBL/GenBank/DDBJ whole genome shotgun (WGS) entry which is preliminary data.</text>
</comment>
<name>A0ABQ0GP09_9PEZI</name>
<dbReference type="GeneID" id="98180418"/>
<dbReference type="EMBL" id="BAAFSV010000005">
    <property type="protein sequence ID" value="GAB1319466.1"/>
    <property type="molecule type" value="Genomic_DNA"/>
</dbReference>
<keyword evidence="2" id="KW-1185">Reference proteome</keyword>
<evidence type="ECO:0000313" key="1">
    <source>
        <dbReference type="EMBL" id="GAB1319466.1"/>
    </source>
</evidence>
<evidence type="ECO:0000313" key="2">
    <source>
        <dbReference type="Proteomes" id="UP001628179"/>
    </source>
</evidence>
<sequence length="66" mass="7721">MPTSPWLEDAFESAREEFVRGLKNPSKYNFSEFNTIKEVYDAADAIQKRQAQTKTLRGVKEYRAVY</sequence>
<protein>
    <submittedName>
        <fullName evidence="1">Uncharacterized protein</fullName>
    </submittedName>
</protein>
<accession>A0ABQ0GP09</accession>